<protein>
    <submittedName>
        <fullName evidence="1">Uncharacterized protein</fullName>
    </submittedName>
</protein>
<evidence type="ECO:0000313" key="2">
    <source>
        <dbReference type="Proteomes" id="UP000316759"/>
    </source>
</evidence>
<accession>A0A504YZ06</accession>
<dbReference type="AlphaFoldDB" id="A0A504YZ06"/>
<reference evidence="1 2" key="1">
    <citation type="submission" date="2019-04" db="EMBL/GenBank/DDBJ databases">
        <title>Annotation for the trematode Fasciola gigantica.</title>
        <authorList>
            <person name="Choi Y.-J."/>
        </authorList>
    </citation>
    <scope>NUCLEOTIDE SEQUENCE [LARGE SCALE GENOMIC DNA]</scope>
    <source>
        <strain evidence="1">Uganda_cow_1</strain>
    </source>
</reference>
<keyword evidence="2" id="KW-1185">Reference proteome</keyword>
<dbReference type="Proteomes" id="UP000316759">
    <property type="component" value="Unassembled WGS sequence"/>
</dbReference>
<evidence type="ECO:0000313" key="1">
    <source>
        <dbReference type="EMBL" id="TPP63377.1"/>
    </source>
</evidence>
<comment type="caution">
    <text evidence="1">The sequence shown here is derived from an EMBL/GenBank/DDBJ whole genome shotgun (WGS) entry which is preliminary data.</text>
</comment>
<sequence>MGEGTFDSVNALVMMGSNHAILLPVSVSPTKLLSLRGLQPPVNSKKCKVKVLRATDDCQQAKKLQWSLEDISNVSPTDVNLSIECYGKQRLVCGQLQMRMHL</sequence>
<dbReference type="EMBL" id="SUNJ01005750">
    <property type="protein sequence ID" value="TPP63377.1"/>
    <property type="molecule type" value="Genomic_DNA"/>
</dbReference>
<proteinExistence type="predicted"/>
<organism evidence="1 2">
    <name type="scientific">Fasciola gigantica</name>
    <name type="common">Giant liver fluke</name>
    <dbReference type="NCBI Taxonomy" id="46835"/>
    <lineage>
        <taxon>Eukaryota</taxon>
        <taxon>Metazoa</taxon>
        <taxon>Spiralia</taxon>
        <taxon>Lophotrochozoa</taxon>
        <taxon>Platyhelminthes</taxon>
        <taxon>Trematoda</taxon>
        <taxon>Digenea</taxon>
        <taxon>Plagiorchiida</taxon>
        <taxon>Echinostomata</taxon>
        <taxon>Echinostomatoidea</taxon>
        <taxon>Fasciolidae</taxon>
        <taxon>Fasciola</taxon>
    </lineage>
</organism>
<gene>
    <name evidence="1" type="ORF">FGIG_06974</name>
</gene>
<name>A0A504YZ06_FASGI</name>